<evidence type="ECO:0000256" key="1">
    <source>
        <dbReference type="SAM" id="MobiDB-lite"/>
    </source>
</evidence>
<proteinExistence type="predicted"/>
<feature type="region of interest" description="Disordered" evidence="1">
    <location>
        <begin position="118"/>
        <end position="171"/>
    </location>
</feature>
<feature type="compositionally biased region" description="Polar residues" evidence="1">
    <location>
        <begin position="145"/>
        <end position="156"/>
    </location>
</feature>
<name>A0A6J3LYI2_9PEZI</name>
<dbReference type="RefSeq" id="XP_033456723.1">
    <property type="nucleotide sequence ID" value="XM_033605553.1"/>
</dbReference>
<dbReference type="GeneID" id="54363353"/>
<evidence type="ECO:0000313" key="2">
    <source>
        <dbReference type="Proteomes" id="UP000504637"/>
    </source>
</evidence>
<dbReference type="AlphaFoldDB" id="A0A6J3LYI2"/>
<reference evidence="3" key="1">
    <citation type="submission" date="2020-01" db="EMBL/GenBank/DDBJ databases">
        <authorList>
            <consortium name="DOE Joint Genome Institute"/>
            <person name="Haridas S."/>
            <person name="Albert R."/>
            <person name="Binder M."/>
            <person name="Bloem J."/>
            <person name="Labutti K."/>
            <person name="Salamov A."/>
            <person name="Andreopoulos B."/>
            <person name="Baker S.E."/>
            <person name="Barry K."/>
            <person name="Bills G."/>
            <person name="Bluhm B.H."/>
            <person name="Cannon C."/>
            <person name="Castanera R."/>
            <person name="Culley D.E."/>
            <person name="Daum C."/>
            <person name="Ezra D."/>
            <person name="Gonzalez J.B."/>
            <person name="Henrissat B."/>
            <person name="Kuo A."/>
            <person name="Liang C."/>
            <person name="Lipzen A."/>
            <person name="Lutzoni F."/>
            <person name="Magnuson J."/>
            <person name="Mondo S."/>
            <person name="Nolan M."/>
            <person name="Ohm R."/>
            <person name="Pangilinan J."/>
            <person name="Park H.-J."/>
            <person name="Ramirez L."/>
            <person name="Alfaro M."/>
            <person name="Sun H."/>
            <person name="Tritt A."/>
            <person name="Yoshinaga Y."/>
            <person name="Zwiers L.-H."/>
            <person name="Turgeon B.G."/>
            <person name="Goodwin S.B."/>
            <person name="Spatafora J.W."/>
            <person name="Crous P.W."/>
            <person name="Grigoriev I.V."/>
        </authorList>
    </citation>
    <scope>NUCLEOTIDE SEQUENCE</scope>
    <source>
        <strain evidence="3">CBS 342.82</strain>
    </source>
</reference>
<reference evidence="3" key="2">
    <citation type="submission" date="2020-04" db="EMBL/GenBank/DDBJ databases">
        <authorList>
            <consortium name="NCBI Genome Project"/>
        </authorList>
    </citation>
    <scope>NUCLEOTIDE SEQUENCE</scope>
    <source>
        <strain evidence="3">CBS 342.82</strain>
    </source>
</reference>
<keyword evidence="2" id="KW-1185">Reference proteome</keyword>
<feature type="compositionally biased region" description="Polar residues" evidence="1">
    <location>
        <begin position="125"/>
        <end position="136"/>
    </location>
</feature>
<protein>
    <submittedName>
        <fullName evidence="3">Uncharacterized protein</fullName>
    </submittedName>
</protein>
<organism evidence="3">
    <name type="scientific">Dissoconium aciculare CBS 342.82</name>
    <dbReference type="NCBI Taxonomy" id="1314786"/>
    <lineage>
        <taxon>Eukaryota</taxon>
        <taxon>Fungi</taxon>
        <taxon>Dikarya</taxon>
        <taxon>Ascomycota</taxon>
        <taxon>Pezizomycotina</taxon>
        <taxon>Dothideomycetes</taxon>
        <taxon>Dothideomycetidae</taxon>
        <taxon>Mycosphaerellales</taxon>
        <taxon>Dissoconiaceae</taxon>
        <taxon>Dissoconium</taxon>
    </lineage>
</organism>
<dbReference type="Proteomes" id="UP000504637">
    <property type="component" value="Unplaced"/>
</dbReference>
<reference evidence="3" key="3">
    <citation type="submission" date="2025-08" db="UniProtKB">
        <authorList>
            <consortium name="RefSeq"/>
        </authorList>
    </citation>
    <scope>IDENTIFICATION</scope>
    <source>
        <strain evidence="3">CBS 342.82</strain>
    </source>
</reference>
<gene>
    <name evidence="3" type="ORF">K489DRAFT_383254</name>
</gene>
<accession>A0A6J3LYI2</accession>
<sequence length="171" mass="19200">MDRVTHLRFEAIQQELNRLRTDYRYLRGLQENASDATSHVQSQLYHVQALLESLQRTQTADATDYTAHLPPLIGGPRLLEPFREEPRPLPKSLSLGERPDVPAYPWIEHRRRLDASAPIAPTPRNRVQTHMTSASDVSPCMITPSRESAGTGSRTPITPRAAVPRTGFVNS</sequence>
<evidence type="ECO:0000313" key="3">
    <source>
        <dbReference type="RefSeq" id="XP_033456723.1"/>
    </source>
</evidence>